<evidence type="ECO:0000256" key="7">
    <source>
        <dbReference type="RuleBase" id="RU003345"/>
    </source>
</evidence>
<dbReference type="InterPro" id="IPR015590">
    <property type="entry name" value="Aldehyde_DH_dom"/>
</dbReference>
<feature type="domain" description="Aldehyde dehydrogenase" evidence="8">
    <location>
        <begin position="366"/>
        <end position="494"/>
    </location>
</feature>
<dbReference type="PROSITE" id="PS00687">
    <property type="entry name" value="ALDEHYDE_DEHYDR_GLU"/>
    <property type="match status" value="1"/>
</dbReference>
<dbReference type="EMBL" id="OU466857">
    <property type="protein sequence ID" value="CAH2036639.1"/>
    <property type="molecule type" value="Genomic_DNA"/>
</dbReference>
<dbReference type="AlphaFoldDB" id="A0AAU9REU6"/>
<dbReference type="EC" id="1.2.1.3" evidence="5"/>
<keyword evidence="4" id="KW-0520">NAD</keyword>
<dbReference type="SUPFAM" id="SSF53720">
    <property type="entry name" value="ALDH-like"/>
    <property type="match status" value="1"/>
</dbReference>
<evidence type="ECO:0000256" key="2">
    <source>
        <dbReference type="ARBA" id="ARBA00011881"/>
    </source>
</evidence>
<evidence type="ECO:0000256" key="3">
    <source>
        <dbReference type="ARBA" id="ARBA00023002"/>
    </source>
</evidence>
<dbReference type="PANTHER" id="PTHR43521:SF1">
    <property type="entry name" value="ALPHA-AMINOADIPIC SEMIALDEHYDE DEHYDROGENASE"/>
    <property type="match status" value="1"/>
</dbReference>
<dbReference type="InterPro" id="IPR016161">
    <property type="entry name" value="Ald_DH/histidinol_DH"/>
</dbReference>
<proteinExistence type="inferred from homology"/>
<dbReference type="InterPro" id="IPR016163">
    <property type="entry name" value="Ald_DH_C"/>
</dbReference>
<sequence>MGSASKEYEFLSEIGLTSHNLGSYVGGKWQGNGPVVSTLNPANNQPIAEVVEASLDDYETGMKACEEAAKIWMQVPAPKRGDIVRQIGDALRSKLDYLGRLLSLEMGKILAEGIGEVQEVIDMCDFAVGLSRQLNGSVIPSERPNHMMLEMWNPLGIVGVITAFNFPCAVLGWNACIALVCGNCVVCVVVATNGEVLLPFVFGLIVIMNTYGSTGKVGLMVQQTVSARSGKTLLELSGNNAIIVMDDADIQLAARSVLFAAVGTAGQRCTTCRRLLLHESVYDKVLEQLITSYKQVKIGDPLEKGTLLGPLHTPESKKNFEKGIEVIKSQASTTIVFYALLSNQELLKEFNKPSQLSTKNTLLLLQGGKILTGGKAVEGEGNFVEPTIIEISSDAAVVKEELFAPVLYALKFKSFEEAVAINNSVPQGLSSSIFTRKPENIFKWIGPMGSDCGIVNVNIPTNGAEIGGAFGGEKATGGGREAGSDSWKQYMRRSTCTINYGNELPLAQGINFG</sequence>
<dbReference type="InterPro" id="IPR016162">
    <property type="entry name" value="Ald_DH_N"/>
</dbReference>
<dbReference type="Gene3D" id="3.40.605.10">
    <property type="entry name" value="Aldehyde Dehydrogenase, Chain A, domain 1"/>
    <property type="match status" value="2"/>
</dbReference>
<dbReference type="Proteomes" id="UP000836841">
    <property type="component" value="Chromosome 1"/>
</dbReference>
<name>A0AAU9REU6_THLAR</name>
<reference evidence="9 10" key="1">
    <citation type="submission" date="2022-03" db="EMBL/GenBank/DDBJ databases">
        <authorList>
            <person name="Nunn A."/>
            <person name="Chopra R."/>
            <person name="Nunn A."/>
            <person name="Contreras Garrido A."/>
        </authorList>
    </citation>
    <scope>NUCLEOTIDE SEQUENCE [LARGE SCALE GENOMIC DNA]</scope>
</reference>
<protein>
    <recommendedName>
        <fullName evidence="5">aldehyde dehydrogenase (NAD(+))</fullName>
        <ecNumber evidence="5">1.2.1.3</ecNumber>
    </recommendedName>
</protein>
<accession>A0AAU9REU6</accession>
<evidence type="ECO:0000256" key="5">
    <source>
        <dbReference type="ARBA" id="ARBA00024226"/>
    </source>
</evidence>
<organism evidence="9 10">
    <name type="scientific">Thlaspi arvense</name>
    <name type="common">Field penny-cress</name>
    <dbReference type="NCBI Taxonomy" id="13288"/>
    <lineage>
        <taxon>Eukaryota</taxon>
        <taxon>Viridiplantae</taxon>
        <taxon>Streptophyta</taxon>
        <taxon>Embryophyta</taxon>
        <taxon>Tracheophyta</taxon>
        <taxon>Spermatophyta</taxon>
        <taxon>Magnoliopsida</taxon>
        <taxon>eudicotyledons</taxon>
        <taxon>Gunneridae</taxon>
        <taxon>Pentapetalae</taxon>
        <taxon>rosids</taxon>
        <taxon>malvids</taxon>
        <taxon>Brassicales</taxon>
        <taxon>Brassicaceae</taxon>
        <taxon>Thlaspideae</taxon>
        <taxon>Thlaspi</taxon>
    </lineage>
</organism>
<feature type="domain" description="Aldehyde dehydrogenase" evidence="8">
    <location>
        <begin position="36"/>
        <end position="187"/>
    </location>
</feature>
<evidence type="ECO:0000313" key="10">
    <source>
        <dbReference type="Proteomes" id="UP000836841"/>
    </source>
</evidence>
<dbReference type="PANTHER" id="PTHR43521">
    <property type="entry name" value="ALPHA-AMINOADIPIC SEMIALDEHYDE DEHYDROGENASE"/>
    <property type="match status" value="1"/>
</dbReference>
<feature type="active site" evidence="6">
    <location>
        <position position="235"/>
    </location>
</feature>
<gene>
    <name evidence="9" type="ORF">TAV2_LOCUS2182</name>
</gene>
<dbReference type="Pfam" id="PF00171">
    <property type="entry name" value="Aldedh"/>
    <property type="match status" value="3"/>
</dbReference>
<evidence type="ECO:0000259" key="8">
    <source>
        <dbReference type="Pfam" id="PF00171"/>
    </source>
</evidence>
<evidence type="ECO:0000313" key="9">
    <source>
        <dbReference type="EMBL" id="CAH2036639.1"/>
    </source>
</evidence>
<keyword evidence="10" id="KW-1185">Reference proteome</keyword>
<evidence type="ECO:0000256" key="1">
    <source>
        <dbReference type="ARBA" id="ARBA00009986"/>
    </source>
</evidence>
<comment type="similarity">
    <text evidence="1 7">Belongs to the aldehyde dehydrogenase family.</text>
</comment>
<comment type="subunit">
    <text evidence="2">Homotetramer.</text>
</comment>
<dbReference type="Gene3D" id="3.40.309.10">
    <property type="entry name" value="Aldehyde Dehydrogenase, Chain A, domain 2"/>
    <property type="match status" value="1"/>
</dbReference>
<dbReference type="InterPro" id="IPR029510">
    <property type="entry name" value="Ald_DH_CS_GLU"/>
</dbReference>
<keyword evidence="3 7" id="KW-0560">Oxidoreductase</keyword>
<evidence type="ECO:0000256" key="6">
    <source>
        <dbReference type="PROSITE-ProRule" id="PRU10007"/>
    </source>
</evidence>
<dbReference type="InterPro" id="IPR044638">
    <property type="entry name" value="ALDH7A1-like"/>
</dbReference>
<dbReference type="GO" id="GO:0004029">
    <property type="term" value="F:aldehyde dehydrogenase (NAD+) activity"/>
    <property type="evidence" value="ECO:0007669"/>
    <property type="project" value="UniProtKB-EC"/>
</dbReference>
<feature type="domain" description="Aldehyde dehydrogenase" evidence="8">
    <location>
        <begin position="211"/>
        <end position="331"/>
    </location>
</feature>
<evidence type="ECO:0000256" key="4">
    <source>
        <dbReference type="ARBA" id="ARBA00023027"/>
    </source>
</evidence>